<sequence length="178" mass="19657">MTWDIFIGCLFIFVGRIADVTLGSLRTVAVVSGQRGLAWIFGFVEVMIWVFVVSSVVAHVRTEPAYAIAFALGAASGNYIGVTVLRWLPFGDQVVRIFTRESAALLGELRRKNLGVTEFPGTGRDGPVSMLFVHVRRDRAPMVVRVARKIDPQCFYTIDDIRTANAHLTNAMPTGTRL</sequence>
<keyword evidence="10" id="KW-1185">Reference proteome</keyword>
<protein>
    <recommendedName>
        <fullName evidence="11">DUF2179 domain-containing protein</fullName>
    </recommendedName>
</protein>
<dbReference type="Pfam" id="PF10035">
    <property type="entry name" value="DUF2179"/>
    <property type="match status" value="1"/>
</dbReference>
<dbReference type="OrthoDB" id="48231at2"/>
<dbReference type="Pfam" id="PF18955">
    <property type="entry name" value="DUF5698"/>
    <property type="match status" value="1"/>
</dbReference>
<evidence type="ECO:0000256" key="1">
    <source>
        <dbReference type="ARBA" id="ARBA00004651"/>
    </source>
</evidence>
<evidence type="ECO:0000313" key="10">
    <source>
        <dbReference type="Proteomes" id="UP000217265"/>
    </source>
</evidence>
<feature type="transmembrane region" description="Helical" evidence="6">
    <location>
        <begin position="66"/>
        <end position="88"/>
    </location>
</feature>
<evidence type="ECO:0000256" key="4">
    <source>
        <dbReference type="ARBA" id="ARBA00022989"/>
    </source>
</evidence>
<name>A0A290QM36_9BACT</name>
<evidence type="ECO:0000313" key="9">
    <source>
        <dbReference type="EMBL" id="ATC65162.1"/>
    </source>
</evidence>
<dbReference type="PANTHER" id="PTHR40060">
    <property type="entry name" value="UPF0316 PROTEIN YEBE"/>
    <property type="match status" value="1"/>
</dbReference>
<keyword evidence="5 6" id="KW-0472">Membrane</keyword>
<dbReference type="InterPro" id="IPR022930">
    <property type="entry name" value="UPF0316"/>
</dbReference>
<dbReference type="Proteomes" id="UP000217265">
    <property type="component" value="Chromosome"/>
</dbReference>
<dbReference type="GO" id="GO:0005886">
    <property type="term" value="C:plasma membrane"/>
    <property type="evidence" value="ECO:0007669"/>
    <property type="project" value="UniProtKB-SubCell"/>
</dbReference>
<evidence type="ECO:0000259" key="8">
    <source>
        <dbReference type="Pfam" id="PF18955"/>
    </source>
</evidence>
<feature type="transmembrane region" description="Helical" evidence="6">
    <location>
        <begin position="37"/>
        <end position="60"/>
    </location>
</feature>
<feature type="domain" description="DUF2179" evidence="7">
    <location>
        <begin position="115"/>
        <end position="163"/>
    </location>
</feature>
<evidence type="ECO:0000256" key="3">
    <source>
        <dbReference type="ARBA" id="ARBA00022692"/>
    </source>
</evidence>
<evidence type="ECO:0000256" key="6">
    <source>
        <dbReference type="SAM" id="Phobius"/>
    </source>
</evidence>
<feature type="transmembrane region" description="Helical" evidence="6">
    <location>
        <begin position="6"/>
        <end position="25"/>
    </location>
</feature>
<dbReference type="PANTHER" id="PTHR40060:SF1">
    <property type="entry name" value="UPF0316 PROTEIN YEBE"/>
    <property type="match status" value="1"/>
</dbReference>
<organism evidence="9 10">
    <name type="scientific">Nibricoccus aquaticus</name>
    <dbReference type="NCBI Taxonomy" id="2576891"/>
    <lineage>
        <taxon>Bacteria</taxon>
        <taxon>Pseudomonadati</taxon>
        <taxon>Verrucomicrobiota</taxon>
        <taxon>Opitutia</taxon>
        <taxon>Opitutales</taxon>
        <taxon>Opitutaceae</taxon>
        <taxon>Nibricoccus</taxon>
    </lineage>
</organism>
<keyword evidence="4 6" id="KW-1133">Transmembrane helix</keyword>
<feature type="domain" description="DUF5698" evidence="8">
    <location>
        <begin position="25"/>
        <end position="82"/>
    </location>
</feature>
<evidence type="ECO:0008006" key="11">
    <source>
        <dbReference type="Google" id="ProtNLM"/>
    </source>
</evidence>
<dbReference type="InterPro" id="IPR019264">
    <property type="entry name" value="DUF2179"/>
</dbReference>
<dbReference type="CDD" id="cd16381">
    <property type="entry name" value="YitT_C_like_1"/>
    <property type="match status" value="1"/>
</dbReference>
<keyword evidence="2" id="KW-1003">Cell membrane</keyword>
<comment type="subcellular location">
    <subcellularLocation>
        <location evidence="1">Cell membrane</location>
        <topology evidence="1">Multi-pass membrane protein</topology>
    </subcellularLocation>
</comment>
<evidence type="ECO:0000259" key="7">
    <source>
        <dbReference type="Pfam" id="PF10035"/>
    </source>
</evidence>
<evidence type="ECO:0000256" key="5">
    <source>
        <dbReference type="ARBA" id="ARBA00023136"/>
    </source>
</evidence>
<evidence type="ECO:0000256" key="2">
    <source>
        <dbReference type="ARBA" id="ARBA00022475"/>
    </source>
</evidence>
<proteinExistence type="predicted"/>
<accession>A0A290QM36</accession>
<keyword evidence="3 6" id="KW-0812">Transmembrane</keyword>
<dbReference type="RefSeq" id="WP_096056793.1">
    <property type="nucleotide sequence ID" value="NZ_CP023344.1"/>
</dbReference>
<dbReference type="KEGG" id="vbh:CMV30_15040"/>
<gene>
    <name evidence="9" type="ORF">CMV30_15040</name>
</gene>
<dbReference type="EMBL" id="CP023344">
    <property type="protein sequence ID" value="ATC65162.1"/>
    <property type="molecule type" value="Genomic_DNA"/>
</dbReference>
<dbReference type="InterPro" id="IPR044035">
    <property type="entry name" value="DUF5698"/>
</dbReference>
<reference evidence="9 10" key="1">
    <citation type="submission" date="2017-09" db="EMBL/GenBank/DDBJ databases">
        <title>Complete genome sequence of Verrucomicrobial strain HZ-65, isolated from freshwater.</title>
        <authorList>
            <person name="Choi A."/>
        </authorList>
    </citation>
    <scope>NUCLEOTIDE SEQUENCE [LARGE SCALE GENOMIC DNA]</scope>
    <source>
        <strain evidence="9 10">HZ-65</strain>
    </source>
</reference>
<dbReference type="AlphaFoldDB" id="A0A290QM36"/>